<evidence type="ECO:0000256" key="1">
    <source>
        <dbReference type="ARBA" id="ARBA00004141"/>
    </source>
</evidence>
<protein>
    <recommendedName>
        <fullName evidence="10">Membrane transporter</fullName>
    </recommendedName>
</protein>
<feature type="transmembrane region" description="Helical" evidence="7">
    <location>
        <begin position="7"/>
        <end position="26"/>
    </location>
</feature>
<keyword evidence="5 7" id="KW-0472">Membrane</keyword>
<feature type="transmembrane region" description="Helical" evidence="7">
    <location>
        <begin position="110"/>
        <end position="137"/>
    </location>
</feature>
<dbReference type="EMBL" id="BTSX01000006">
    <property type="protein sequence ID" value="GMT03504.1"/>
    <property type="molecule type" value="Genomic_DNA"/>
</dbReference>
<dbReference type="InterPro" id="IPR036259">
    <property type="entry name" value="MFS_trans_sf"/>
</dbReference>
<dbReference type="Pfam" id="PF05978">
    <property type="entry name" value="UNC-93"/>
    <property type="match status" value="1"/>
</dbReference>
<evidence type="ECO:0000256" key="5">
    <source>
        <dbReference type="ARBA" id="ARBA00023136"/>
    </source>
</evidence>
<keyword evidence="9" id="KW-1185">Reference proteome</keyword>
<feature type="transmembrane region" description="Helical" evidence="7">
    <location>
        <begin position="271"/>
        <end position="289"/>
    </location>
</feature>
<dbReference type="InterPro" id="IPR010291">
    <property type="entry name" value="Ion_channel_UNC-93"/>
</dbReference>
<feature type="transmembrane region" description="Helical" evidence="7">
    <location>
        <begin position="189"/>
        <end position="210"/>
    </location>
</feature>
<evidence type="ECO:0008006" key="10">
    <source>
        <dbReference type="Google" id="ProtNLM"/>
    </source>
</evidence>
<evidence type="ECO:0000256" key="7">
    <source>
        <dbReference type="SAM" id="Phobius"/>
    </source>
</evidence>
<feature type="transmembrane region" description="Helical" evidence="7">
    <location>
        <begin position="230"/>
        <end position="259"/>
    </location>
</feature>
<evidence type="ECO:0000256" key="3">
    <source>
        <dbReference type="ARBA" id="ARBA00022692"/>
    </source>
</evidence>
<reference evidence="8" key="1">
    <citation type="submission" date="2023-10" db="EMBL/GenBank/DDBJ databases">
        <title>Genome assembly of Pristionchus species.</title>
        <authorList>
            <person name="Yoshida K."/>
            <person name="Sommer R.J."/>
        </authorList>
    </citation>
    <scope>NUCLEOTIDE SEQUENCE</scope>
    <source>
        <strain evidence="8">RS0144</strain>
    </source>
</reference>
<proteinExistence type="inferred from homology"/>
<dbReference type="PANTHER" id="PTHR23294:SF18">
    <property type="entry name" value="UNC93-LIKE PROTEIN MFSD11"/>
    <property type="match status" value="1"/>
</dbReference>
<accession>A0AAV5UBN6</accession>
<feature type="region of interest" description="Disordered" evidence="6">
    <location>
        <begin position="370"/>
        <end position="415"/>
    </location>
</feature>
<keyword evidence="4 7" id="KW-1133">Transmembrane helix</keyword>
<feature type="non-terminal residue" evidence="8">
    <location>
        <position position="1"/>
    </location>
</feature>
<feature type="transmembrane region" description="Helical" evidence="7">
    <location>
        <begin position="64"/>
        <end position="83"/>
    </location>
</feature>
<dbReference type="GO" id="GO:0016020">
    <property type="term" value="C:membrane"/>
    <property type="evidence" value="ECO:0007669"/>
    <property type="project" value="UniProtKB-SubCell"/>
</dbReference>
<evidence type="ECO:0000313" key="8">
    <source>
        <dbReference type="EMBL" id="GMT03504.1"/>
    </source>
</evidence>
<feature type="transmembrane region" description="Helical" evidence="7">
    <location>
        <begin position="157"/>
        <end position="177"/>
    </location>
</feature>
<sequence>DRNSALSWAIGTVCMIIGGIVMLFTLKPTDRPTTAVAAAENSTTAKPAAGHGVEQDFSDKQIRIMYGAFAGIALISNVVFFLLPTKIDPRSLAATGCQEQSFLKQLKSTICALVNVHMLMLAPFFSLLGSQGSFWMSVFPTTLTFSSHLSQYIRLPALYSISCGVGATIMGLSISCLSRRFDNFGQKPTMAIGCVTHFTALVLVFLSTPAEANRLHGATDHELPVAPNVPVALIIAFLLGCADSCFNTVRTVICALVLPAQRTETFSISKFYQSLTCCILLFVANHLTIPLFTGMLAGKCLLGATLYFVVVSRARTGDAEATRTARQSAAAARGTLPFLTRLGIRPAESTATTGTVQSATDLLEDQEKKAMLEPVPDPADGQLAHTQSVKSQSSDRSNQSSSRVSLDSATMEETT</sequence>
<dbReference type="InterPro" id="IPR051617">
    <property type="entry name" value="UNC-93-like_regulator"/>
</dbReference>
<dbReference type="PANTHER" id="PTHR23294">
    <property type="entry name" value="ET TRANSLATION PRODUCT-RELATED"/>
    <property type="match status" value="1"/>
</dbReference>
<feature type="compositionally biased region" description="Low complexity" evidence="6">
    <location>
        <begin position="388"/>
        <end position="408"/>
    </location>
</feature>
<comment type="caution">
    <text evidence="8">The sequence shown here is derived from an EMBL/GenBank/DDBJ whole genome shotgun (WGS) entry which is preliminary data.</text>
</comment>
<keyword evidence="3 7" id="KW-0812">Transmembrane</keyword>
<dbReference type="AlphaFoldDB" id="A0AAV5UBN6"/>
<evidence type="ECO:0000256" key="2">
    <source>
        <dbReference type="ARBA" id="ARBA00009172"/>
    </source>
</evidence>
<evidence type="ECO:0000256" key="6">
    <source>
        <dbReference type="SAM" id="MobiDB-lite"/>
    </source>
</evidence>
<organism evidence="8 9">
    <name type="scientific">Pristionchus entomophagus</name>
    <dbReference type="NCBI Taxonomy" id="358040"/>
    <lineage>
        <taxon>Eukaryota</taxon>
        <taxon>Metazoa</taxon>
        <taxon>Ecdysozoa</taxon>
        <taxon>Nematoda</taxon>
        <taxon>Chromadorea</taxon>
        <taxon>Rhabditida</taxon>
        <taxon>Rhabditina</taxon>
        <taxon>Diplogasteromorpha</taxon>
        <taxon>Diplogasteroidea</taxon>
        <taxon>Neodiplogasteridae</taxon>
        <taxon>Pristionchus</taxon>
    </lineage>
</organism>
<dbReference type="SUPFAM" id="SSF103473">
    <property type="entry name" value="MFS general substrate transporter"/>
    <property type="match status" value="1"/>
</dbReference>
<comment type="similarity">
    <text evidence="2">Belongs to the unc-93 family.</text>
</comment>
<evidence type="ECO:0000313" key="9">
    <source>
        <dbReference type="Proteomes" id="UP001432027"/>
    </source>
</evidence>
<gene>
    <name evidence="8" type="ORF">PENTCL1PPCAC_25678</name>
</gene>
<evidence type="ECO:0000256" key="4">
    <source>
        <dbReference type="ARBA" id="ARBA00022989"/>
    </source>
</evidence>
<dbReference type="Proteomes" id="UP001432027">
    <property type="component" value="Unassembled WGS sequence"/>
</dbReference>
<name>A0AAV5UBN6_9BILA</name>
<comment type="subcellular location">
    <subcellularLocation>
        <location evidence="1">Membrane</location>
        <topology evidence="1">Multi-pass membrane protein</topology>
    </subcellularLocation>
</comment>